<name>A0ABS9K8C5_9BACT</name>
<dbReference type="Gene3D" id="2.30.30.60">
    <property type="match status" value="1"/>
</dbReference>
<feature type="domain" description="Mechanosensitive ion channel MscS" evidence="6">
    <location>
        <begin position="101"/>
        <end position="176"/>
    </location>
</feature>
<dbReference type="InterPro" id="IPR010920">
    <property type="entry name" value="LSM_dom_sf"/>
</dbReference>
<evidence type="ECO:0000313" key="7">
    <source>
        <dbReference type="EMBL" id="MCG2587096.1"/>
    </source>
</evidence>
<evidence type="ECO:0000256" key="4">
    <source>
        <dbReference type="ARBA" id="ARBA00023136"/>
    </source>
</evidence>
<dbReference type="Pfam" id="PF00924">
    <property type="entry name" value="MS_channel_2nd"/>
    <property type="match status" value="1"/>
</dbReference>
<dbReference type="PANTHER" id="PTHR30221:SF1">
    <property type="entry name" value="SMALL-CONDUCTANCE MECHANOSENSITIVE CHANNEL"/>
    <property type="match status" value="1"/>
</dbReference>
<keyword evidence="4 5" id="KW-0472">Membrane</keyword>
<keyword evidence="8" id="KW-1185">Reference proteome</keyword>
<evidence type="ECO:0000313" key="8">
    <source>
        <dbReference type="Proteomes" id="UP001165366"/>
    </source>
</evidence>
<evidence type="ECO:0000256" key="3">
    <source>
        <dbReference type="ARBA" id="ARBA00022989"/>
    </source>
</evidence>
<dbReference type="InterPro" id="IPR023408">
    <property type="entry name" value="MscS_beta-dom_sf"/>
</dbReference>
<dbReference type="PANTHER" id="PTHR30221">
    <property type="entry name" value="SMALL-CONDUCTANCE MECHANOSENSITIVE CHANNEL"/>
    <property type="match status" value="1"/>
</dbReference>
<organism evidence="7 8">
    <name type="scientific">Rhodohalobacter sulfatireducens</name>
    <dbReference type="NCBI Taxonomy" id="2911366"/>
    <lineage>
        <taxon>Bacteria</taxon>
        <taxon>Pseudomonadati</taxon>
        <taxon>Balneolota</taxon>
        <taxon>Balneolia</taxon>
        <taxon>Balneolales</taxon>
        <taxon>Balneolaceae</taxon>
        <taxon>Rhodohalobacter</taxon>
    </lineage>
</organism>
<dbReference type="InterPro" id="IPR006685">
    <property type="entry name" value="MscS_channel_2nd"/>
</dbReference>
<dbReference type="RefSeq" id="WP_237851943.1">
    <property type="nucleotide sequence ID" value="NZ_JAKLWS010000001.1"/>
</dbReference>
<evidence type="ECO:0000256" key="2">
    <source>
        <dbReference type="ARBA" id="ARBA00022692"/>
    </source>
</evidence>
<reference evidence="7" key="1">
    <citation type="submission" date="2022-01" db="EMBL/GenBank/DDBJ databases">
        <authorList>
            <person name="Wang Y."/>
        </authorList>
    </citation>
    <scope>NUCLEOTIDE SEQUENCE</scope>
    <source>
        <strain evidence="7">WB101</strain>
    </source>
</reference>
<dbReference type="EMBL" id="JAKLWS010000001">
    <property type="protein sequence ID" value="MCG2587096.1"/>
    <property type="molecule type" value="Genomic_DNA"/>
</dbReference>
<evidence type="ECO:0000256" key="5">
    <source>
        <dbReference type="SAM" id="Phobius"/>
    </source>
</evidence>
<dbReference type="Proteomes" id="UP001165366">
    <property type="component" value="Unassembled WGS sequence"/>
</dbReference>
<sequence length="315" mass="36445">MNEEASQSIKEVLSNIYLDYGNLIESVIIVLVLIAIRFIVIRIVRRQTEDDSVRYKWRKNLTYFLSFLGFLLIGRIWFQGMASVATFLGLLSAGLAIALRDPVTDMAGWLFLIWRKPFVVGDRIEIGDRKGDVIDIRFFKFTILEIGNWTKSDQSTGRVIHIPNHHVLQNSIANYTSDFNFIWNEIEIVVTFESNWRKAKELLTDIVNSHSEDYVADAEQQIRRAKKSYLIQYKNLTPIVYTEVVEVGVKLTIRHLSHARRRRGLNQLIWEDILDKLLAEPDIDFAYNTLRIYQNQIEGKPDLQPKPPSTSESAG</sequence>
<reference evidence="7" key="2">
    <citation type="submission" date="2024-05" db="EMBL/GenBank/DDBJ databases">
        <title>Rhodohalobacter halophilus gen. nov., sp. nov., a moderately halophilic member of the family Balneolaceae.</title>
        <authorList>
            <person name="Xia J."/>
        </authorList>
    </citation>
    <scope>NUCLEOTIDE SEQUENCE</scope>
    <source>
        <strain evidence="7">WB101</strain>
    </source>
</reference>
<proteinExistence type="predicted"/>
<dbReference type="InterPro" id="IPR045275">
    <property type="entry name" value="MscS_archaea/bacteria_type"/>
</dbReference>
<dbReference type="SUPFAM" id="SSF50182">
    <property type="entry name" value="Sm-like ribonucleoproteins"/>
    <property type="match status" value="1"/>
</dbReference>
<accession>A0ABS9K8C5</accession>
<evidence type="ECO:0000259" key="6">
    <source>
        <dbReference type="Pfam" id="PF00924"/>
    </source>
</evidence>
<protein>
    <submittedName>
        <fullName evidence="7">Mechanosensitive ion channel family protein</fullName>
    </submittedName>
</protein>
<feature type="transmembrane region" description="Helical" evidence="5">
    <location>
        <begin position="20"/>
        <end position="40"/>
    </location>
</feature>
<gene>
    <name evidence="7" type="ORF">L6773_00860</name>
</gene>
<feature type="transmembrane region" description="Helical" evidence="5">
    <location>
        <begin position="61"/>
        <end position="78"/>
    </location>
</feature>
<comment type="caution">
    <text evidence="7">The sequence shown here is derived from an EMBL/GenBank/DDBJ whole genome shotgun (WGS) entry which is preliminary data.</text>
</comment>
<keyword evidence="3 5" id="KW-1133">Transmembrane helix</keyword>
<evidence type="ECO:0000256" key="1">
    <source>
        <dbReference type="ARBA" id="ARBA00004370"/>
    </source>
</evidence>
<comment type="subcellular location">
    <subcellularLocation>
        <location evidence="1">Membrane</location>
    </subcellularLocation>
</comment>
<keyword evidence="2 5" id="KW-0812">Transmembrane</keyword>